<keyword evidence="3" id="KW-0119">Carbohydrate metabolism</keyword>
<dbReference type="InterPro" id="IPR026891">
    <property type="entry name" value="Fn3-like"/>
</dbReference>
<dbReference type="InterPro" id="IPR002772">
    <property type="entry name" value="Glyco_hydro_3_C"/>
</dbReference>
<evidence type="ECO:0000259" key="7">
    <source>
        <dbReference type="SMART" id="SM01217"/>
    </source>
</evidence>
<dbReference type="Proteomes" id="UP000238362">
    <property type="component" value="Unassembled WGS sequence"/>
</dbReference>
<evidence type="ECO:0000256" key="4">
    <source>
        <dbReference type="ARBA" id="ARBA00058905"/>
    </source>
</evidence>
<dbReference type="Pfam" id="PF00933">
    <property type="entry name" value="Glyco_hydro_3"/>
    <property type="match status" value="1"/>
</dbReference>
<dbReference type="RefSeq" id="WP_245900839.1">
    <property type="nucleotide sequence ID" value="NZ_PVNH01000008.1"/>
</dbReference>
<keyword evidence="6" id="KW-0326">Glycosidase</keyword>
<dbReference type="InterPro" id="IPR017853">
    <property type="entry name" value="GH"/>
</dbReference>
<evidence type="ECO:0000256" key="5">
    <source>
        <dbReference type="ARBA" id="ARBA00074219"/>
    </source>
</evidence>
<protein>
    <recommendedName>
        <fullName evidence="5">Exo-alpha-(1-&gt;6)-L-arabinopyranosidase</fullName>
    </recommendedName>
</protein>
<dbReference type="InterPro" id="IPR036881">
    <property type="entry name" value="Glyco_hydro_3_C_sf"/>
</dbReference>
<comment type="caution">
    <text evidence="8">The sequence shown here is derived from an EMBL/GenBank/DDBJ whole genome shotgun (WGS) entry which is preliminary data.</text>
</comment>
<name>A0A2T0LQW7_9PSEU</name>
<evidence type="ECO:0000256" key="1">
    <source>
        <dbReference type="ARBA" id="ARBA00005336"/>
    </source>
</evidence>
<dbReference type="FunFam" id="2.60.40.10:FF:000495">
    <property type="entry name" value="Periplasmic beta-glucosidase"/>
    <property type="match status" value="1"/>
</dbReference>
<comment type="function">
    <text evidence="4">Catalyzes the hydrolysis of a non-reducing terminal alpha-L-arabinopyranosidic linkage in ginsenoside Rb2 (alpha-L-arabinopyranosyl-(1-&gt;6)-alpha-D-glucopyranosyl) to release alpha-D-glucopyranosyl (Rd). It is not able to hydrolyze alpha-L-arabinofuranosyl-(1-&gt;6)-alpha-D-glucopyranosyl (Rc).</text>
</comment>
<keyword evidence="2 6" id="KW-0378">Hydrolase</keyword>
<gene>
    <name evidence="8" type="ORF">B0I33_10842</name>
</gene>
<dbReference type="SUPFAM" id="SSF51445">
    <property type="entry name" value="(Trans)glycosidases"/>
    <property type="match status" value="1"/>
</dbReference>
<dbReference type="PROSITE" id="PS00775">
    <property type="entry name" value="GLYCOSYL_HYDROL_F3"/>
    <property type="match status" value="1"/>
</dbReference>
<dbReference type="Pfam" id="PF14310">
    <property type="entry name" value="Fn3-like"/>
    <property type="match status" value="1"/>
</dbReference>
<dbReference type="SMART" id="SM01217">
    <property type="entry name" value="Fn3_like"/>
    <property type="match status" value="1"/>
</dbReference>
<evidence type="ECO:0000313" key="9">
    <source>
        <dbReference type="Proteomes" id="UP000238362"/>
    </source>
</evidence>
<comment type="similarity">
    <text evidence="1 6">Belongs to the glycosyl hydrolase 3 family.</text>
</comment>
<dbReference type="SUPFAM" id="SSF52279">
    <property type="entry name" value="Beta-D-glucan exohydrolase, C-terminal domain"/>
    <property type="match status" value="1"/>
</dbReference>
<proteinExistence type="inferred from homology"/>
<evidence type="ECO:0000313" key="8">
    <source>
        <dbReference type="EMBL" id="PRX45896.1"/>
    </source>
</evidence>
<dbReference type="PANTHER" id="PTHR42715">
    <property type="entry name" value="BETA-GLUCOSIDASE"/>
    <property type="match status" value="1"/>
</dbReference>
<dbReference type="InterPro" id="IPR001764">
    <property type="entry name" value="Glyco_hydro_3_N"/>
</dbReference>
<dbReference type="GO" id="GO:0005975">
    <property type="term" value="P:carbohydrate metabolic process"/>
    <property type="evidence" value="ECO:0007669"/>
    <property type="project" value="InterPro"/>
</dbReference>
<dbReference type="PRINTS" id="PR00133">
    <property type="entry name" value="GLHYDRLASE3"/>
</dbReference>
<dbReference type="Gene3D" id="3.40.50.1700">
    <property type="entry name" value="Glycoside hydrolase family 3 C-terminal domain"/>
    <property type="match status" value="1"/>
</dbReference>
<dbReference type="FunFam" id="3.20.20.300:FF:000011">
    <property type="entry name" value="Glycosyl hydrolase"/>
    <property type="match status" value="1"/>
</dbReference>
<dbReference type="InterPro" id="IPR036962">
    <property type="entry name" value="Glyco_hydro_3_N_sf"/>
</dbReference>
<dbReference type="InterPro" id="IPR013783">
    <property type="entry name" value="Ig-like_fold"/>
</dbReference>
<sequence length="793" mass="83471">MSEHEPEAAQSRTAGAPWADPALPVERRVALLLADMTLEEKLAQLVGVWVGITDSGDEVAPAQHEFAEPLPPWDELTKPGLGQLTRVFGTGPVEPLAGARVLADTQRRLVAGSRLGLPAMAHEECLSGFTAWQATVFPTPLAWGASFDPDTVERMAAGVGRQLRDVGVHQGLAPVLDVARDPRWGRTEETIGEDPYLVGLIGTAYTRGLESAGVVATLKHFAGYSASRAGRNHAPAGVGPRELADVLLPPFEMALRHGGARSVMQSYAEIDGVPPAADEELLTVLLRERMGFRGVVVSDYFGVSFLETTHGVAGSPGHAAALALTAGVDVELPSVRCYGEPLLDLVRAGEVPEKLVDRATERVLRQKCELGLLDADWEPEPEVVRRGEPVDLDPPELRGLARTLAERSVVLLEGRDALPLRTRSSSGRIAVVGPCADDSLALLGCYSFPSHVGVQHPDVPIGVRVPTLLDGIRAEFPEAAITTATGCTVDGPGRDGFAEAVAAARDADVCVAVLGDRAGLFGRGTSGEGCDADDLALPGEQRALLGELLDTGVPVVVVLLSGRPYALGEVTGRAAAIVQTFFPGEEGAAAVAGVLSGRVNPSGRLPVQVPRTPGGQPATYLRPPLGGRTDLSSVDPTPLFPFGHGLSYTTFGYADLRVGDGGDGGAPEVPTDGAVEVSCLVRNTGDRSGAEVVQLYLHDPVASVTRPERQLIGFARVELEPGEAARVRFRVHADRTAFTGRSGDRIVEPGAVRVHVGASSEDIRLSGEFTLTGGTRIVGHDRELLTPVTVDRD</sequence>
<dbReference type="Pfam" id="PF01915">
    <property type="entry name" value="Glyco_hydro_3_C"/>
    <property type="match status" value="1"/>
</dbReference>
<dbReference type="InterPro" id="IPR050288">
    <property type="entry name" value="Cellulose_deg_GH3"/>
</dbReference>
<organism evidence="8 9">
    <name type="scientific">Prauserella shujinwangii</name>
    <dbReference type="NCBI Taxonomy" id="1453103"/>
    <lineage>
        <taxon>Bacteria</taxon>
        <taxon>Bacillati</taxon>
        <taxon>Actinomycetota</taxon>
        <taxon>Actinomycetes</taxon>
        <taxon>Pseudonocardiales</taxon>
        <taxon>Pseudonocardiaceae</taxon>
        <taxon>Prauserella</taxon>
    </lineage>
</organism>
<reference evidence="8 9" key="1">
    <citation type="submission" date="2018-03" db="EMBL/GenBank/DDBJ databases">
        <title>Genomic Encyclopedia of Type Strains, Phase III (KMG-III): the genomes of soil and plant-associated and newly described type strains.</title>
        <authorList>
            <person name="Whitman W."/>
        </authorList>
    </citation>
    <scope>NUCLEOTIDE SEQUENCE [LARGE SCALE GENOMIC DNA]</scope>
    <source>
        <strain evidence="8 9">CGMCC 4.7125</strain>
    </source>
</reference>
<evidence type="ECO:0000256" key="6">
    <source>
        <dbReference type="RuleBase" id="RU361161"/>
    </source>
</evidence>
<dbReference type="GO" id="GO:0008422">
    <property type="term" value="F:beta-glucosidase activity"/>
    <property type="evidence" value="ECO:0007669"/>
    <property type="project" value="UniProtKB-ARBA"/>
</dbReference>
<dbReference type="InterPro" id="IPR019800">
    <property type="entry name" value="Glyco_hydro_3_AS"/>
</dbReference>
<dbReference type="PANTHER" id="PTHR42715:SF10">
    <property type="entry name" value="BETA-GLUCOSIDASE"/>
    <property type="match status" value="1"/>
</dbReference>
<dbReference type="AlphaFoldDB" id="A0A2T0LQW7"/>
<dbReference type="Gene3D" id="2.60.40.10">
    <property type="entry name" value="Immunoglobulins"/>
    <property type="match status" value="1"/>
</dbReference>
<accession>A0A2T0LQW7</accession>
<feature type="domain" description="Fibronectin type III-like" evidence="7">
    <location>
        <begin position="691"/>
        <end position="760"/>
    </location>
</feature>
<evidence type="ECO:0000256" key="2">
    <source>
        <dbReference type="ARBA" id="ARBA00022801"/>
    </source>
</evidence>
<keyword evidence="9" id="KW-1185">Reference proteome</keyword>
<evidence type="ECO:0000256" key="3">
    <source>
        <dbReference type="ARBA" id="ARBA00023277"/>
    </source>
</evidence>
<dbReference type="EMBL" id="PVNH01000008">
    <property type="protein sequence ID" value="PRX45896.1"/>
    <property type="molecule type" value="Genomic_DNA"/>
</dbReference>
<dbReference type="Gene3D" id="3.20.20.300">
    <property type="entry name" value="Glycoside hydrolase, family 3, N-terminal domain"/>
    <property type="match status" value="1"/>
</dbReference>